<reference evidence="1" key="1">
    <citation type="submission" date="2022-07" db="EMBL/GenBank/DDBJ databases">
        <title>Genome Sequence of Phlebia brevispora.</title>
        <authorList>
            <person name="Buettner E."/>
        </authorList>
    </citation>
    <scope>NUCLEOTIDE SEQUENCE</scope>
    <source>
        <strain evidence="1">MPL23</strain>
    </source>
</reference>
<organism evidence="1 2">
    <name type="scientific">Phlebia brevispora</name>
    <dbReference type="NCBI Taxonomy" id="194682"/>
    <lineage>
        <taxon>Eukaryota</taxon>
        <taxon>Fungi</taxon>
        <taxon>Dikarya</taxon>
        <taxon>Basidiomycota</taxon>
        <taxon>Agaricomycotina</taxon>
        <taxon>Agaricomycetes</taxon>
        <taxon>Polyporales</taxon>
        <taxon>Meruliaceae</taxon>
        <taxon>Phlebia</taxon>
    </lineage>
</organism>
<protein>
    <submittedName>
        <fullName evidence="1">Uncharacterized protein</fullName>
    </submittedName>
</protein>
<dbReference type="Proteomes" id="UP001148662">
    <property type="component" value="Unassembled WGS sequence"/>
</dbReference>
<sequence>MRELGIDMGNEFAQGVEEVQFRIDEHGVYQQVLPHELQHAHLHPGMHEPPFPQGQVNGGQTFASTLLLSFSCSPLLKAHLLRTLNMTNEELASFEPIIAQAWDHWDQQRRLHYGAPKPPDGSLQDGGVSATGALPPGYLASITAPVGHPSPYGIHDPAASATNDFRERFHRPLIAPSPFRSSVLSTPPHQPQGVGPSLTTQAQTPGQQSRSPTLESSSPGGPLDPQLGQSRDEAMERSSRGE</sequence>
<accession>A0ACC1SUQ7</accession>
<name>A0ACC1SUQ7_9APHY</name>
<dbReference type="EMBL" id="JANHOG010001011">
    <property type="protein sequence ID" value="KAJ3546797.1"/>
    <property type="molecule type" value="Genomic_DNA"/>
</dbReference>
<gene>
    <name evidence="1" type="ORF">NM688_g5470</name>
</gene>
<keyword evidence="2" id="KW-1185">Reference proteome</keyword>
<proteinExistence type="predicted"/>
<comment type="caution">
    <text evidence="1">The sequence shown here is derived from an EMBL/GenBank/DDBJ whole genome shotgun (WGS) entry which is preliminary data.</text>
</comment>
<evidence type="ECO:0000313" key="1">
    <source>
        <dbReference type="EMBL" id="KAJ3546797.1"/>
    </source>
</evidence>
<evidence type="ECO:0000313" key="2">
    <source>
        <dbReference type="Proteomes" id="UP001148662"/>
    </source>
</evidence>